<feature type="compositionally biased region" description="Basic and acidic residues" evidence="1">
    <location>
        <begin position="71"/>
        <end position="83"/>
    </location>
</feature>
<dbReference type="EMBL" id="JBHFFA010000008">
    <property type="protein sequence ID" value="KAL2610286.1"/>
    <property type="molecule type" value="Genomic_DNA"/>
</dbReference>
<evidence type="ECO:0000313" key="3">
    <source>
        <dbReference type="Proteomes" id="UP001605036"/>
    </source>
</evidence>
<proteinExistence type="predicted"/>
<name>A0ABD1XQW1_9MARC</name>
<reference evidence="2 3" key="1">
    <citation type="submission" date="2024-09" db="EMBL/GenBank/DDBJ databases">
        <title>Chromosome-scale assembly of Riccia fluitans.</title>
        <authorList>
            <person name="Paukszto L."/>
            <person name="Sawicki J."/>
            <person name="Karawczyk K."/>
            <person name="Piernik-Szablinska J."/>
            <person name="Szczecinska M."/>
            <person name="Mazdziarz M."/>
        </authorList>
    </citation>
    <scope>NUCLEOTIDE SEQUENCE [LARGE SCALE GENOMIC DNA]</scope>
    <source>
        <strain evidence="2">Rf_01</strain>
        <tissue evidence="2">Aerial parts of the thallus</tissue>
    </source>
</reference>
<evidence type="ECO:0000256" key="1">
    <source>
        <dbReference type="SAM" id="MobiDB-lite"/>
    </source>
</evidence>
<protein>
    <submittedName>
        <fullName evidence="2">Uncharacterized protein</fullName>
    </submittedName>
</protein>
<accession>A0ABD1XQW1</accession>
<gene>
    <name evidence="2" type="ORF">R1flu_028859</name>
</gene>
<evidence type="ECO:0000313" key="2">
    <source>
        <dbReference type="EMBL" id="KAL2610286.1"/>
    </source>
</evidence>
<organism evidence="2 3">
    <name type="scientific">Riccia fluitans</name>
    <dbReference type="NCBI Taxonomy" id="41844"/>
    <lineage>
        <taxon>Eukaryota</taxon>
        <taxon>Viridiplantae</taxon>
        <taxon>Streptophyta</taxon>
        <taxon>Embryophyta</taxon>
        <taxon>Marchantiophyta</taxon>
        <taxon>Marchantiopsida</taxon>
        <taxon>Marchantiidae</taxon>
        <taxon>Marchantiales</taxon>
        <taxon>Ricciaceae</taxon>
        <taxon>Riccia</taxon>
    </lineage>
</organism>
<comment type="caution">
    <text evidence="2">The sequence shown here is derived from an EMBL/GenBank/DDBJ whole genome shotgun (WGS) entry which is preliminary data.</text>
</comment>
<dbReference type="AlphaFoldDB" id="A0ABD1XQW1"/>
<feature type="region of interest" description="Disordered" evidence="1">
    <location>
        <begin position="71"/>
        <end position="96"/>
    </location>
</feature>
<keyword evidence="3" id="KW-1185">Reference proteome</keyword>
<sequence length="151" mass="17591">MNDIRCYEEEGATITVCAPHGREYCPSCCFDFAEMNNDARRKARLLRAARPPQTRLGRGLLLSGTEVRMLDRSGRSPPEHLDGRITGTQVEDDEESDFHGDKCYVIQYRDSEVMNYPIEWLHDEWLVKKEGRYVPAHKYVQQLSRQSRRGR</sequence>
<dbReference type="Proteomes" id="UP001605036">
    <property type="component" value="Unassembled WGS sequence"/>
</dbReference>